<dbReference type="GO" id="GO:0003677">
    <property type="term" value="F:DNA binding"/>
    <property type="evidence" value="ECO:0007669"/>
    <property type="project" value="UniProtKB-KW"/>
</dbReference>
<dbReference type="Proteomes" id="UP000286997">
    <property type="component" value="Unassembled WGS sequence"/>
</dbReference>
<evidence type="ECO:0000259" key="5">
    <source>
        <dbReference type="PROSITE" id="PS50931"/>
    </source>
</evidence>
<dbReference type="Gene3D" id="1.10.10.10">
    <property type="entry name" value="Winged helix-like DNA-binding domain superfamily/Winged helix DNA-binding domain"/>
    <property type="match status" value="1"/>
</dbReference>
<dbReference type="EMBL" id="SACP01000013">
    <property type="protein sequence ID" value="RVU17212.1"/>
    <property type="molecule type" value="Genomic_DNA"/>
</dbReference>
<evidence type="ECO:0000256" key="1">
    <source>
        <dbReference type="ARBA" id="ARBA00009437"/>
    </source>
</evidence>
<dbReference type="InterPro" id="IPR000847">
    <property type="entry name" value="LysR_HTH_N"/>
</dbReference>
<keyword evidence="2" id="KW-0805">Transcription regulation</keyword>
<dbReference type="Gene3D" id="3.40.190.10">
    <property type="entry name" value="Periplasmic binding protein-like II"/>
    <property type="match status" value="2"/>
</dbReference>
<dbReference type="InterPro" id="IPR036388">
    <property type="entry name" value="WH-like_DNA-bd_sf"/>
</dbReference>
<dbReference type="RefSeq" id="WP_127730477.1">
    <property type="nucleotide sequence ID" value="NZ_SACP01000013.1"/>
</dbReference>
<dbReference type="SUPFAM" id="SSF53850">
    <property type="entry name" value="Periplasmic binding protein-like II"/>
    <property type="match status" value="1"/>
</dbReference>
<dbReference type="PRINTS" id="PR00039">
    <property type="entry name" value="HTHLYSR"/>
</dbReference>
<dbReference type="InterPro" id="IPR036390">
    <property type="entry name" value="WH_DNA-bd_sf"/>
</dbReference>
<dbReference type="AlphaFoldDB" id="A0A437P4M7"/>
<evidence type="ECO:0000313" key="6">
    <source>
        <dbReference type="EMBL" id="RVU17212.1"/>
    </source>
</evidence>
<name>A0A437P4M7_9HYPH</name>
<organism evidence="6 7">
    <name type="scientific">Methylobacterium oryzihabitans</name>
    <dbReference type="NCBI Taxonomy" id="2499852"/>
    <lineage>
        <taxon>Bacteria</taxon>
        <taxon>Pseudomonadati</taxon>
        <taxon>Pseudomonadota</taxon>
        <taxon>Alphaproteobacteria</taxon>
        <taxon>Hyphomicrobiales</taxon>
        <taxon>Methylobacteriaceae</taxon>
        <taxon>Methylobacterium</taxon>
    </lineage>
</organism>
<evidence type="ECO:0000256" key="3">
    <source>
        <dbReference type="ARBA" id="ARBA00023125"/>
    </source>
</evidence>
<dbReference type="PROSITE" id="PS50931">
    <property type="entry name" value="HTH_LYSR"/>
    <property type="match status" value="1"/>
</dbReference>
<protein>
    <submittedName>
        <fullName evidence="6">LysR family transcriptional regulator</fullName>
    </submittedName>
</protein>
<dbReference type="SUPFAM" id="SSF46785">
    <property type="entry name" value="Winged helix' DNA-binding domain"/>
    <property type="match status" value="1"/>
</dbReference>
<dbReference type="Pfam" id="PF03466">
    <property type="entry name" value="LysR_substrate"/>
    <property type="match status" value="1"/>
</dbReference>
<dbReference type="GO" id="GO:0003700">
    <property type="term" value="F:DNA-binding transcription factor activity"/>
    <property type="evidence" value="ECO:0007669"/>
    <property type="project" value="InterPro"/>
</dbReference>
<dbReference type="Pfam" id="PF00126">
    <property type="entry name" value="HTH_1"/>
    <property type="match status" value="1"/>
</dbReference>
<evidence type="ECO:0000256" key="4">
    <source>
        <dbReference type="ARBA" id="ARBA00023163"/>
    </source>
</evidence>
<accession>A0A437P4M7</accession>
<proteinExistence type="inferred from homology"/>
<keyword evidence="4" id="KW-0804">Transcription</keyword>
<dbReference type="InterPro" id="IPR005119">
    <property type="entry name" value="LysR_subst-bd"/>
</dbReference>
<dbReference type="PANTHER" id="PTHR30346:SF0">
    <property type="entry name" value="HCA OPERON TRANSCRIPTIONAL ACTIVATOR HCAR"/>
    <property type="match status" value="1"/>
</dbReference>
<dbReference type="GO" id="GO:0032993">
    <property type="term" value="C:protein-DNA complex"/>
    <property type="evidence" value="ECO:0007669"/>
    <property type="project" value="TreeGrafter"/>
</dbReference>
<gene>
    <name evidence="6" type="ORF">EOE48_15035</name>
</gene>
<sequence>MFELNQLRCFVAVAEELHFGRAAERLHLTQPPLSRQIQILERVLDVELLSRTSRSVRLTPAGRRFLIEARRILRLSEEAAATARRIAAGQAGSLAVGFTAASAYRTLPDLVQAIRRRLPEADLLLKEMVSAAQTEALASGRIDVGLLRPPLPEAADGALRVARETLMVALPEDHPLAADEAVPVAALAAAPMITYAPDEARYFHDLVAETFAQASLAPRFVQHLAQIHTILSLVRSGLGLALVPDSAATLRVRGLVLRPLASPPPRPVELFLVWRRSNDNPVLPVVVDLAGGLLPAEQSQN</sequence>
<feature type="domain" description="HTH lysR-type" evidence="5">
    <location>
        <begin position="2"/>
        <end position="59"/>
    </location>
</feature>
<evidence type="ECO:0000313" key="7">
    <source>
        <dbReference type="Proteomes" id="UP000286997"/>
    </source>
</evidence>
<keyword evidence="3" id="KW-0238">DNA-binding</keyword>
<evidence type="ECO:0000256" key="2">
    <source>
        <dbReference type="ARBA" id="ARBA00023015"/>
    </source>
</evidence>
<comment type="similarity">
    <text evidence="1">Belongs to the LysR transcriptional regulatory family.</text>
</comment>
<dbReference type="FunFam" id="1.10.10.10:FF:000001">
    <property type="entry name" value="LysR family transcriptional regulator"/>
    <property type="match status" value="1"/>
</dbReference>
<dbReference type="PANTHER" id="PTHR30346">
    <property type="entry name" value="TRANSCRIPTIONAL DUAL REGULATOR HCAR-RELATED"/>
    <property type="match status" value="1"/>
</dbReference>
<dbReference type="OrthoDB" id="9795022at2"/>
<reference evidence="6 7" key="1">
    <citation type="submission" date="2019-01" db="EMBL/GenBank/DDBJ databases">
        <authorList>
            <person name="Chen W.-M."/>
        </authorList>
    </citation>
    <scope>NUCLEOTIDE SEQUENCE [LARGE SCALE GENOMIC DNA]</scope>
    <source>
        <strain evidence="6 7">TER-1</strain>
    </source>
</reference>
<keyword evidence="7" id="KW-1185">Reference proteome</keyword>
<comment type="caution">
    <text evidence="6">The sequence shown here is derived from an EMBL/GenBank/DDBJ whole genome shotgun (WGS) entry which is preliminary data.</text>
</comment>